<dbReference type="OrthoDB" id="3206024at2"/>
<dbReference type="InterPro" id="IPR011251">
    <property type="entry name" value="Luciferase-like_dom"/>
</dbReference>
<evidence type="ECO:0000313" key="7">
    <source>
        <dbReference type="Proteomes" id="UP000320095"/>
    </source>
</evidence>
<dbReference type="Proteomes" id="UP000320095">
    <property type="component" value="Unassembled WGS sequence"/>
</dbReference>
<gene>
    <name evidence="6" type="ORF">EAH80_09730</name>
</gene>
<accession>A0A502EDH8</accession>
<dbReference type="GO" id="GO:0046306">
    <property type="term" value="P:alkanesulfonate catabolic process"/>
    <property type="evidence" value="ECO:0007669"/>
    <property type="project" value="TreeGrafter"/>
</dbReference>
<keyword evidence="2" id="KW-0288">FMN</keyword>
<dbReference type="NCBIfam" id="TIGR03619">
    <property type="entry name" value="F420_Rv2161c"/>
    <property type="match status" value="1"/>
</dbReference>
<dbReference type="SUPFAM" id="SSF51679">
    <property type="entry name" value="Bacterial luciferase-like"/>
    <property type="match status" value="1"/>
</dbReference>
<organism evidence="6 7">
    <name type="scientific">Mycolicibacterium hodleri</name>
    <dbReference type="NCBI Taxonomy" id="49897"/>
    <lineage>
        <taxon>Bacteria</taxon>
        <taxon>Bacillati</taxon>
        <taxon>Actinomycetota</taxon>
        <taxon>Actinomycetes</taxon>
        <taxon>Mycobacteriales</taxon>
        <taxon>Mycobacteriaceae</taxon>
        <taxon>Mycolicibacterium</taxon>
    </lineage>
</organism>
<evidence type="ECO:0000259" key="5">
    <source>
        <dbReference type="Pfam" id="PF00296"/>
    </source>
</evidence>
<dbReference type="PANTHER" id="PTHR42847">
    <property type="entry name" value="ALKANESULFONATE MONOOXYGENASE"/>
    <property type="match status" value="1"/>
</dbReference>
<evidence type="ECO:0000256" key="4">
    <source>
        <dbReference type="ARBA" id="ARBA00023033"/>
    </source>
</evidence>
<proteinExistence type="predicted"/>
<evidence type="ECO:0000256" key="2">
    <source>
        <dbReference type="ARBA" id="ARBA00022643"/>
    </source>
</evidence>
<dbReference type="Gene3D" id="3.20.20.30">
    <property type="entry name" value="Luciferase-like domain"/>
    <property type="match status" value="1"/>
</dbReference>
<name>A0A502EDH8_9MYCO</name>
<keyword evidence="3" id="KW-0560">Oxidoreductase</keyword>
<dbReference type="PANTHER" id="PTHR42847:SF4">
    <property type="entry name" value="ALKANESULFONATE MONOOXYGENASE-RELATED"/>
    <property type="match status" value="1"/>
</dbReference>
<evidence type="ECO:0000256" key="3">
    <source>
        <dbReference type="ARBA" id="ARBA00023002"/>
    </source>
</evidence>
<dbReference type="RefSeq" id="WP_140689886.1">
    <property type="nucleotide sequence ID" value="NZ_RCZG01000003.1"/>
</dbReference>
<keyword evidence="7" id="KW-1185">Reference proteome</keyword>
<dbReference type="Pfam" id="PF00296">
    <property type="entry name" value="Bac_luciferase"/>
    <property type="match status" value="1"/>
</dbReference>
<evidence type="ECO:0000256" key="1">
    <source>
        <dbReference type="ARBA" id="ARBA00022630"/>
    </source>
</evidence>
<keyword evidence="1" id="KW-0285">Flavoprotein</keyword>
<dbReference type="InterPro" id="IPR036661">
    <property type="entry name" value="Luciferase-like_sf"/>
</dbReference>
<keyword evidence="4" id="KW-0503">Monooxygenase</keyword>
<feature type="domain" description="Luciferase-like" evidence="5">
    <location>
        <begin position="18"/>
        <end position="216"/>
    </location>
</feature>
<reference evidence="6 7" key="1">
    <citation type="journal article" date="2019" name="Environ. Microbiol.">
        <title>Species interactions and distinct microbial communities in high Arctic permafrost affected cryosols are associated with the CH4 and CO2 gas fluxes.</title>
        <authorList>
            <person name="Altshuler I."/>
            <person name="Hamel J."/>
            <person name="Turney S."/>
            <person name="Magnuson E."/>
            <person name="Levesque R."/>
            <person name="Greer C."/>
            <person name="Whyte L.G."/>
        </authorList>
    </citation>
    <scope>NUCLEOTIDE SEQUENCE [LARGE SCALE GENOMIC DNA]</scope>
    <source>
        <strain evidence="6 7">S5.20</strain>
    </source>
</reference>
<dbReference type="AlphaFoldDB" id="A0A502EDH8"/>
<comment type="caution">
    <text evidence="6">The sequence shown here is derived from an EMBL/GenBank/DDBJ whole genome shotgun (WGS) entry which is preliminary data.</text>
</comment>
<dbReference type="InterPro" id="IPR019921">
    <property type="entry name" value="Lucif-like_OxRdtase_Rv2161c"/>
</dbReference>
<dbReference type="InterPro" id="IPR050172">
    <property type="entry name" value="SsuD_RutA_monooxygenase"/>
</dbReference>
<dbReference type="EMBL" id="RCZG01000003">
    <property type="protein sequence ID" value="TPG35059.1"/>
    <property type="molecule type" value="Genomic_DNA"/>
</dbReference>
<protein>
    <submittedName>
        <fullName evidence="6">LLM class F420-dependent oxidoreductase</fullName>
    </submittedName>
</protein>
<evidence type="ECO:0000313" key="6">
    <source>
        <dbReference type="EMBL" id="TPG35059.1"/>
    </source>
</evidence>
<dbReference type="GO" id="GO:0008726">
    <property type="term" value="F:alkanesulfonate monooxygenase activity"/>
    <property type="evidence" value="ECO:0007669"/>
    <property type="project" value="TreeGrafter"/>
</dbReference>
<sequence length="277" mass="29599">MKIGISTFLTDQGITPTALATALEDRGFDSLLVAEHTHIPISRVSPSPEGGELPEKYYHVLDPFVALTAAATVTSRLLVGTGVILLSQRDPIITAKEVASLDVLSGGRFILGVGIGWNREEMTGHGTDPRTRGPISDERLSAMEAIWAEDIAEYHGRFVDFEPMSTWPKPVHGPRPPLYVGGSPAAFHRIDRFKAGWYAFAASAADVTADAARLRELTGVHTPVTVAHVGPVTPEELTGYAEGGIERVAIQLPTLPESATLRELDDYIAVAAASVGV</sequence>